<keyword evidence="2" id="KW-1185">Reference proteome</keyword>
<accession>A0AA35XZ83</accession>
<evidence type="ECO:0000313" key="1">
    <source>
        <dbReference type="EMBL" id="CAI9260699.1"/>
    </source>
</evidence>
<dbReference type="AlphaFoldDB" id="A0AA35XZ83"/>
<sequence length="114" mass="13162">MTSSSVRWSKIETSCLNTEEHHFKINLRRAKNHRKLNLLLVHDITRFSDINASEFGKHIGLRSRSLRFPADVSEAPILPKNVFPFDFNWRVYGVVTNDVNNQDAESPLDLKEAI</sequence>
<dbReference type="Proteomes" id="UP001177003">
    <property type="component" value="Chromosome 0"/>
</dbReference>
<proteinExistence type="predicted"/>
<dbReference type="EMBL" id="OX465086">
    <property type="protein sequence ID" value="CAI9260699.1"/>
    <property type="molecule type" value="Genomic_DNA"/>
</dbReference>
<name>A0AA35XZ83_LACSI</name>
<organism evidence="1 2">
    <name type="scientific">Lactuca saligna</name>
    <name type="common">Willowleaf lettuce</name>
    <dbReference type="NCBI Taxonomy" id="75948"/>
    <lineage>
        <taxon>Eukaryota</taxon>
        <taxon>Viridiplantae</taxon>
        <taxon>Streptophyta</taxon>
        <taxon>Embryophyta</taxon>
        <taxon>Tracheophyta</taxon>
        <taxon>Spermatophyta</taxon>
        <taxon>Magnoliopsida</taxon>
        <taxon>eudicotyledons</taxon>
        <taxon>Gunneridae</taxon>
        <taxon>Pentapetalae</taxon>
        <taxon>asterids</taxon>
        <taxon>campanulids</taxon>
        <taxon>Asterales</taxon>
        <taxon>Asteraceae</taxon>
        <taxon>Cichorioideae</taxon>
        <taxon>Cichorieae</taxon>
        <taxon>Lactucinae</taxon>
        <taxon>Lactuca</taxon>
    </lineage>
</organism>
<evidence type="ECO:0000313" key="2">
    <source>
        <dbReference type="Proteomes" id="UP001177003"/>
    </source>
</evidence>
<protein>
    <submittedName>
        <fullName evidence="1">Uncharacterized protein</fullName>
    </submittedName>
</protein>
<dbReference type="SUPFAM" id="SSF54001">
    <property type="entry name" value="Cysteine proteinases"/>
    <property type="match status" value="1"/>
</dbReference>
<reference evidence="1" key="1">
    <citation type="submission" date="2023-04" db="EMBL/GenBank/DDBJ databases">
        <authorList>
            <person name="Vijverberg K."/>
            <person name="Xiong W."/>
            <person name="Schranz E."/>
        </authorList>
    </citation>
    <scope>NUCLEOTIDE SEQUENCE</scope>
</reference>
<gene>
    <name evidence="1" type="ORF">LSALG_LOCUS1529</name>
</gene>
<dbReference type="InterPro" id="IPR038765">
    <property type="entry name" value="Papain-like_cys_pep_sf"/>
</dbReference>